<dbReference type="Proteomes" id="UP000664132">
    <property type="component" value="Unassembled WGS sequence"/>
</dbReference>
<accession>A0A8H8BWN7</accession>
<feature type="transmembrane region" description="Helical" evidence="1">
    <location>
        <begin position="93"/>
        <end position="120"/>
    </location>
</feature>
<reference evidence="2" key="1">
    <citation type="submission" date="2021-02" db="EMBL/GenBank/DDBJ databases">
        <title>Genome sequence Cadophora malorum strain M34.</title>
        <authorList>
            <person name="Stefanovic E."/>
            <person name="Vu D."/>
            <person name="Scully C."/>
            <person name="Dijksterhuis J."/>
            <person name="Roader J."/>
            <person name="Houbraken J."/>
        </authorList>
    </citation>
    <scope>NUCLEOTIDE SEQUENCE</scope>
    <source>
        <strain evidence="2">M34</strain>
    </source>
</reference>
<evidence type="ECO:0000256" key="1">
    <source>
        <dbReference type="SAM" id="Phobius"/>
    </source>
</evidence>
<keyword evidence="3" id="KW-1185">Reference proteome</keyword>
<sequence>MNVHSQGSTALLANDFVTDLRQYPIPSNQWTLEAKFWFSTGLAHFQHALQEYATGPTNIRRGLQMIFPESQTEKAMCKNQIVNDSQSTTRISILGLILVFAIGGFLILLGLFVDLLVGWLQNWFKWGTARQKLWVRGDKLMLQRQMFVQMGLGKWEEESEWPVTVSYSDKFKS</sequence>
<dbReference type="AlphaFoldDB" id="A0A8H8BWN7"/>
<keyword evidence="1" id="KW-0812">Transmembrane</keyword>
<evidence type="ECO:0000313" key="3">
    <source>
        <dbReference type="Proteomes" id="UP000664132"/>
    </source>
</evidence>
<proteinExistence type="predicted"/>
<keyword evidence="1" id="KW-0472">Membrane</keyword>
<organism evidence="2 3">
    <name type="scientific">Cadophora malorum</name>
    <dbReference type="NCBI Taxonomy" id="108018"/>
    <lineage>
        <taxon>Eukaryota</taxon>
        <taxon>Fungi</taxon>
        <taxon>Dikarya</taxon>
        <taxon>Ascomycota</taxon>
        <taxon>Pezizomycotina</taxon>
        <taxon>Leotiomycetes</taxon>
        <taxon>Helotiales</taxon>
        <taxon>Ploettnerulaceae</taxon>
        <taxon>Cadophora</taxon>
    </lineage>
</organism>
<name>A0A8H8BWN7_9HELO</name>
<evidence type="ECO:0000313" key="2">
    <source>
        <dbReference type="EMBL" id="KAG4426786.1"/>
    </source>
</evidence>
<gene>
    <name evidence="2" type="ORF">IFR04_000217</name>
</gene>
<keyword evidence="1" id="KW-1133">Transmembrane helix</keyword>
<comment type="caution">
    <text evidence="2">The sequence shown here is derived from an EMBL/GenBank/DDBJ whole genome shotgun (WGS) entry which is preliminary data.</text>
</comment>
<dbReference type="OrthoDB" id="3540210at2759"/>
<protein>
    <submittedName>
        <fullName evidence="2">Uncharacterized protein</fullName>
    </submittedName>
</protein>
<dbReference type="EMBL" id="JAFJYH010000001">
    <property type="protein sequence ID" value="KAG4426786.1"/>
    <property type="molecule type" value="Genomic_DNA"/>
</dbReference>